<protein>
    <recommendedName>
        <fullName evidence="1">F-box domain-containing protein</fullName>
    </recommendedName>
</protein>
<dbReference type="PANTHER" id="PTHR23015">
    <property type="entry name" value="UNCHARACTERIZED C.ELEGANS PROTEIN"/>
    <property type="match status" value="1"/>
</dbReference>
<dbReference type="CDD" id="cd22150">
    <property type="entry name" value="F-box_CeFBXA-like"/>
    <property type="match status" value="1"/>
</dbReference>
<reference evidence="3" key="1">
    <citation type="submission" date="2017-10" db="EMBL/GenBank/DDBJ databases">
        <title>Rapid genome shrinkage in a self-fertile nematode reveals novel sperm competition proteins.</title>
        <authorList>
            <person name="Yin D."/>
            <person name="Schwarz E.M."/>
            <person name="Thomas C.G."/>
            <person name="Felde R.L."/>
            <person name="Korf I.F."/>
            <person name="Cutter A.D."/>
            <person name="Schartner C.M."/>
            <person name="Ralston E.J."/>
            <person name="Meyer B.J."/>
            <person name="Haag E.S."/>
        </authorList>
    </citation>
    <scope>NUCLEOTIDE SEQUENCE [LARGE SCALE GENOMIC DNA]</scope>
    <source>
        <strain evidence="3">JU1422</strain>
    </source>
</reference>
<dbReference type="InterPro" id="IPR040161">
    <property type="entry name" value="FB224"/>
</dbReference>
<evidence type="ECO:0000313" key="3">
    <source>
        <dbReference type="Proteomes" id="UP000230233"/>
    </source>
</evidence>
<dbReference type="GO" id="GO:0045087">
    <property type="term" value="P:innate immune response"/>
    <property type="evidence" value="ECO:0007669"/>
    <property type="project" value="TreeGrafter"/>
</dbReference>
<dbReference type="InterPro" id="IPR001810">
    <property type="entry name" value="F-box_dom"/>
</dbReference>
<evidence type="ECO:0000313" key="2">
    <source>
        <dbReference type="EMBL" id="PIC14520.1"/>
    </source>
</evidence>
<dbReference type="PROSITE" id="PS50181">
    <property type="entry name" value="FBOX"/>
    <property type="match status" value="1"/>
</dbReference>
<name>A0A2G5SHJ3_9PELO</name>
<organism evidence="2 3">
    <name type="scientific">Caenorhabditis nigoni</name>
    <dbReference type="NCBI Taxonomy" id="1611254"/>
    <lineage>
        <taxon>Eukaryota</taxon>
        <taxon>Metazoa</taxon>
        <taxon>Ecdysozoa</taxon>
        <taxon>Nematoda</taxon>
        <taxon>Chromadorea</taxon>
        <taxon>Rhabditida</taxon>
        <taxon>Rhabditina</taxon>
        <taxon>Rhabditomorpha</taxon>
        <taxon>Rhabditoidea</taxon>
        <taxon>Rhabditidae</taxon>
        <taxon>Peloderinae</taxon>
        <taxon>Caenorhabditis</taxon>
    </lineage>
</organism>
<dbReference type="Pfam" id="PF00646">
    <property type="entry name" value="F-box"/>
    <property type="match status" value="1"/>
</dbReference>
<dbReference type="AlphaFoldDB" id="A0A2G5SHJ3"/>
<accession>A0A2G5SHJ3</accession>
<dbReference type="EMBL" id="PDUG01000007">
    <property type="protein sequence ID" value="PIC14520.1"/>
    <property type="molecule type" value="Genomic_DNA"/>
</dbReference>
<sequence>MFLSKWTPWNFFSKNEKPAIMDMPYLVMTQILDNVGFLAIQNLRKTCKSFRNFIDDVKPNNELKKIDIFLEHHRLTVKITFDNDNNLENGGEVTVMYKEGKEQNCCLISKTYKSSVVEFNKTDGHFVDVFFHDFEPILMNQRSKLTDMGIKIASFSYQDIYSLSPQSKFQSIFSRCLCSRFQKFESVLTIPAEKRNSQHRKVANDMMNRFGQILGSRTVPFETKNLDLKVFKQSQIFGILRSIKTNSLVGNQAFQFFEEEDTQTLDAIPKCETLKNMEYLRIGGFGMTNSITDFMDIPELCIKRENISRNDITIVKQSRFVIITKKTNYPTI</sequence>
<comment type="caution">
    <text evidence="2">The sequence shown here is derived from an EMBL/GenBank/DDBJ whole genome shotgun (WGS) entry which is preliminary data.</text>
</comment>
<dbReference type="SMART" id="SM00256">
    <property type="entry name" value="FBOX"/>
    <property type="match status" value="1"/>
</dbReference>
<dbReference type="Proteomes" id="UP000230233">
    <property type="component" value="Unassembled WGS sequence"/>
</dbReference>
<dbReference type="PANTHER" id="PTHR23015:SF4">
    <property type="entry name" value="DUF38 DOMAIN-CONTAINING PROTEIN-RELATED"/>
    <property type="match status" value="1"/>
</dbReference>
<gene>
    <name evidence="2" type="ORF">B9Z55_026804</name>
</gene>
<keyword evidence="3" id="KW-1185">Reference proteome</keyword>
<feature type="domain" description="F-box" evidence="1">
    <location>
        <begin position="17"/>
        <end position="66"/>
    </location>
</feature>
<proteinExistence type="predicted"/>
<evidence type="ECO:0000259" key="1">
    <source>
        <dbReference type="PROSITE" id="PS50181"/>
    </source>
</evidence>